<gene>
    <name evidence="3" type="ORF">HLB44_32950</name>
</gene>
<feature type="compositionally biased region" description="Low complexity" evidence="1">
    <location>
        <begin position="695"/>
        <end position="708"/>
    </location>
</feature>
<feature type="compositionally biased region" description="Low complexity" evidence="1">
    <location>
        <begin position="748"/>
        <end position="762"/>
    </location>
</feature>
<evidence type="ECO:0000256" key="2">
    <source>
        <dbReference type="SAM" id="SignalP"/>
    </source>
</evidence>
<feature type="chain" id="PRO_5046561450" description="FecR protein domain-containing protein" evidence="2">
    <location>
        <begin position="28"/>
        <end position="789"/>
    </location>
</feature>
<keyword evidence="4" id="KW-1185">Reference proteome</keyword>
<feature type="compositionally biased region" description="Basic and acidic residues" evidence="1">
    <location>
        <begin position="732"/>
        <end position="747"/>
    </location>
</feature>
<dbReference type="Proteomes" id="UP000737171">
    <property type="component" value="Unassembled WGS sequence"/>
</dbReference>
<evidence type="ECO:0008006" key="5">
    <source>
        <dbReference type="Google" id="ProtNLM"/>
    </source>
</evidence>
<dbReference type="EMBL" id="JABRWJ010000014">
    <property type="protein sequence ID" value="NRF71805.1"/>
    <property type="molecule type" value="Genomic_DNA"/>
</dbReference>
<organism evidence="3 4">
    <name type="scientific">Pseudaquabacterium terrae</name>
    <dbReference type="NCBI Taxonomy" id="2732868"/>
    <lineage>
        <taxon>Bacteria</taxon>
        <taxon>Pseudomonadati</taxon>
        <taxon>Pseudomonadota</taxon>
        <taxon>Betaproteobacteria</taxon>
        <taxon>Burkholderiales</taxon>
        <taxon>Sphaerotilaceae</taxon>
        <taxon>Pseudaquabacterium</taxon>
    </lineage>
</organism>
<keyword evidence="2" id="KW-0732">Signal</keyword>
<feature type="compositionally biased region" description="Low complexity" evidence="1">
    <location>
        <begin position="640"/>
        <end position="662"/>
    </location>
</feature>
<feature type="region of interest" description="Disordered" evidence="1">
    <location>
        <begin position="469"/>
        <end position="789"/>
    </location>
</feature>
<dbReference type="InterPro" id="IPR046535">
    <property type="entry name" value="DUF6600"/>
</dbReference>
<dbReference type="PANTHER" id="PTHR38731:SF3">
    <property type="entry name" value="BLL6125 PROTEIN"/>
    <property type="match status" value="1"/>
</dbReference>
<evidence type="ECO:0000256" key="1">
    <source>
        <dbReference type="SAM" id="MobiDB-lite"/>
    </source>
</evidence>
<dbReference type="RefSeq" id="WP_173133768.1">
    <property type="nucleotide sequence ID" value="NZ_JABRWJ010000014.1"/>
</dbReference>
<comment type="caution">
    <text evidence="3">The sequence shown here is derived from an EMBL/GenBank/DDBJ whole genome shotgun (WGS) entry which is preliminary data.</text>
</comment>
<reference evidence="3 4" key="1">
    <citation type="submission" date="2020-05" db="EMBL/GenBank/DDBJ databases">
        <title>Aquincola sp. isolate from soil.</title>
        <authorList>
            <person name="Han J."/>
            <person name="Kim D.-U."/>
        </authorList>
    </citation>
    <scope>NUCLEOTIDE SEQUENCE [LARGE SCALE GENOMIC DNA]</scope>
    <source>
        <strain evidence="3 4">S2</strain>
    </source>
</reference>
<evidence type="ECO:0000313" key="3">
    <source>
        <dbReference type="EMBL" id="NRF71805.1"/>
    </source>
</evidence>
<feature type="compositionally biased region" description="Pro residues" evidence="1">
    <location>
        <begin position="628"/>
        <end position="639"/>
    </location>
</feature>
<feature type="compositionally biased region" description="Pro residues" evidence="1">
    <location>
        <begin position="588"/>
        <end position="599"/>
    </location>
</feature>
<feature type="compositionally biased region" description="Low complexity" evidence="1">
    <location>
        <begin position="671"/>
        <end position="687"/>
    </location>
</feature>
<feature type="compositionally biased region" description="Low complexity" evidence="1">
    <location>
        <begin position="575"/>
        <end position="587"/>
    </location>
</feature>
<sequence length="789" mass="83654">MKPMLYRCLATLLFAVSTLAVGTSAQADPPTRVMRLAHAGGAVSFLPAGSDDWVGAPINRPLVAGDRLWSDDGSRAELRFGSTALRMGENTSVMLLNVVDRIAQLQLTQGSINVSARQVTRDMPVEIDTPNLAFRVVRPGSVRVDVDPAGGWTEITQRSGLGEAFGDGRAFVLNPGLSYRFYGTDLRRHERYALARPDEFDRWSDTRDRRWERSASARYVAPDLVGYEDLDEHGQWRVVAEYGPVWTPHRVPSGWTPYRDGHWAWIQPWGWTWIDDAPWGFAPSHYGRWTRVDQSWAWVPPPQRARPVYAPAVVQFIGGTSTRDSFMIGGIAAVAWIALAPREVYRPPYQASPRYLQAVNTSNTVIHTTNIVNIINAPVTNVFINRRADGVVAVPATAFVQARPVAQAALRVPHEAVLRAPIARAAPVAPQATSVAGAAPSAQRLPPAAALNRPVIARIAPPAPMIARAPAAQPDQPRAPTAAPRAPAGPQRPTAAAPAPQVRVVTTRAAAMPPQATVDRATAAERRAALPPAATPPEAVPPGGRPSVVPPARQAEVTPPPAGVRQPPSLPPARAPEAAPPARQAEVAPPPARPAPAAPPARQADNTPPARQAEATPPPARQADATPPARPPRGFPPARPASVAAPTAPEAAPPARQAVVVPPARPPAAVPPNAVDARQPPAAAARSAPPPDARPPAIAARPPAAASGPPKPRETAAAPPPQRDATPAPSARAERQGREPPRAERAEAAPPAAARRAPPAAERGSDARAAFERRQERERGAKPREPGSS</sequence>
<feature type="compositionally biased region" description="Low complexity" evidence="1">
    <location>
        <begin position="469"/>
        <end position="501"/>
    </location>
</feature>
<name>A0ABX2EST1_9BURK</name>
<protein>
    <recommendedName>
        <fullName evidence="5">FecR protein domain-containing protein</fullName>
    </recommendedName>
</protein>
<dbReference type="PANTHER" id="PTHR38731">
    <property type="entry name" value="LIPL45-RELATED LIPOPROTEIN-RELATED"/>
    <property type="match status" value="1"/>
</dbReference>
<feature type="compositionally biased region" description="Pro residues" evidence="1">
    <location>
        <begin position="533"/>
        <end position="544"/>
    </location>
</feature>
<proteinExistence type="predicted"/>
<dbReference type="Pfam" id="PF20245">
    <property type="entry name" value="DUF6600"/>
    <property type="match status" value="1"/>
</dbReference>
<evidence type="ECO:0000313" key="4">
    <source>
        <dbReference type="Proteomes" id="UP000737171"/>
    </source>
</evidence>
<feature type="compositionally biased region" description="Basic and acidic residues" evidence="1">
    <location>
        <begin position="763"/>
        <end position="789"/>
    </location>
</feature>
<feature type="signal peptide" evidence="2">
    <location>
        <begin position="1"/>
        <end position="27"/>
    </location>
</feature>
<feature type="compositionally biased region" description="Pro residues" evidence="1">
    <location>
        <begin position="558"/>
        <end position="574"/>
    </location>
</feature>
<accession>A0ABX2EST1</accession>